<evidence type="ECO:0000256" key="2">
    <source>
        <dbReference type="ARBA" id="ARBA00005179"/>
    </source>
</evidence>
<dbReference type="EMBL" id="CAOJ01009227">
    <property type="protein sequence ID" value="CCO32072.1"/>
    <property type="molecule type" value="Genomic_DNA"/>
</dbReference>
<dbReference type="SUPFAM" id="SSF48264">
    <property type="entry name" value="Cytochrome P450"/>
    <property type="match status" value="1"/>
</dbReference>
<evidence type="ECO:0000313" key="9">
    <source>
        <dbReference type="EMBL" id="CCO32072.1"/>
    </source>
</evidence>
<keyword evidence="7" id="KW-0408">Iron</keyword>
<dbReference type="GO" id="GO:0020037">
    <property type="term" value="F:heme binding"/>
    <property type="evidence" value="ECO:0007669"/>
    <property type="project" value="InterPro"/>
</dbReference>
<reference evidence="9 10" key="1">
    <citation type="journal article" date="2013" name="J. Biotechnol.">
        <title>Establishment and interpretation of the genome sequence of the phytopathogenic fungus Rhizoctonia solani AG1-IB isolate 7/3/14.</title>
        <authorList>
            <person name="Wibberg D.W."/>
            <person name="Jelonek L.J."/>
            <person name="Rupp O.R."/>
            <person name="Hennig M.H."/>
            <person name="Eikmeyer F.E."/>
            <person name="Goesmann A.G."/>
            <person name="Hartmann A.H."/>
            <person name="Borriss R.B."/>
            <person name="Grosch R.G."/>
            <person name="Puehler A.P."/>
            <person name="Schlueter A.S."/>
        </authorList>
    </citation>
    <scope>NUCLEOTIDE SEQUENCE [LARGE SCALE GENOMIC DNA]</scope>
    <source>
        <strain evidence="10">AG1-IB / isolate 7/3/14</strain>
    </source>
</reference>
<comment type="similarity">
    <text evidence="3">Belongs to the cytochrome P450 family.</text>
</comment>
<dbReference type="Pfam" id="PF00067">
    <property type="entry name" value="p450"/>
    <property type="match status" value="1"/>
</dbReference>
<dbReference type="InterPro" id="IPR036396">
    <property type="entry name" value="Cyt_P450_sf"/>
</dbReference>
<dbReference type="Proteomes" id="UP000012065">
    <property type="component" value="Unassembled WGS sequence"/>
</dbReference>
<proteinExistence type="inferred from homology"/>
<dbReference type="Gene3D" id="1.10.630.10">
    <property type="entry name" value="Cytochrome P450"/>
    <property type="match status" value="1"/>
</dbReference>
<dbReference type="PANTHER" id="PTHR24305:SF166">
    <property type="entry name" value="CYTOCHROME P450 12A4, MITOCHONDRIAL-RELATED"/>
    <property type="match status" value="1"/>
</dbReference>
<dbReference type="AlphaFoldDB" id="M5C8C6"/>
<evidence type="ECO:0000256" key="5">
    <source>
        <dbReference type="ARBA" id="ARBA00022723"/>
    </source>
</evidence>
<dbReference type="InterPro" id="IPR001128">
    <property type="entry name" value="Cyt_P450"/>
</dbReference>
<dbReference type="PANTHER" id="PTHR24305">
    <property type="entry name" value="CYTOCHROME P450"/>
    <property type="match status" value="1"/>
</dbReference>
<evidence type="ECO:0000256" key="3">
    <source>
        <dbReference type="ARBA" id="ARBA00010617"/>
    </source>
</evidence>
<dbReference type="GO" id="GO:0004497">
    <property type="term" value="F:monooxygenase activity"/>
    <property type="evidence" value="ECO:0007669"/>
    <property type="project" value="UniProtKB-KW"/>
</dbReference>
<comment type="caution">
    <text evidence="9">The sequence shown here is derived from an EMBL/GenBank/DDBJ whole genome shotgun (WGS) entry which is preliminary data.</text>
</comment>
<keyword evidence="5" id="KW-0479">Metal-binding</keyword>
<evidence type="ECO:0000313" key="10">
    <source>
        <dbReference type="Proteomes" id="UP000012065"/>
    </source>
</evidence>
<dbReference type="GO" id="GO:0016705">
    <property type="term" value="F:oxidoreductase activity, acting on paired donors, with incorporation or reduction of molecular oxygen"/>
    <property type="evidence" value="ECO:0007669"/>
    <property type="project" value="InterPro"/>
</dbReference>
<dbReference type="HOGENOM" id="CLU_001570_5_11_1"/>
<dbReference type="GO" id="GO:0005506">
    <property type="term" value="F:iron ion binding"/>
    <property type="evidence" value="ECO:0007669"/>
    <property type="project" value="InterPro"/>
</dbReference>
<evidence type="ECO:0000256" key="1">
    <source>
        <dbReference type="ARBA" id="ARBA00001971"/>
    </source>
</evidence>
<keyword evidence="6" id="KW-0560">Oxidoreductase</keyword>
<gene>
    <name evidence="9" type="ORF">BN14_06125</name>
</gene>
<comment type="cofactor">
    <cofactor evidence="1">
        <name>heme</name>
        <dbReference type="ChEBI" id="CHEBI:30413"/>
    </cofactor>
</comment>
<organism evidence="9 10">
    <name type="scientific">Thanatephorus cucumeris (strain AG1-IB / isolate 7/3/14)</name>
    <name type="common">Lettuce bottom rot fungus</name>
    <name type="synonym">Rhizoctonia solani</name>
    <dbReference type="NCBI Taxonomy" id="1108050"/>
    <lineage>
        <taxon>Eukaryota</taxon>
        <taxon>Fungi</taxon>
        <taxon>Dikarya</taxon>
        <taxon>Basidiomycota</taxon>
        <taxon>Agaricomycotina</taxon>
        <taxon>Agaricomycetes</taxon>
        <taxon>Cantharellales</taxon>
        <taxon>Ceratobasidiaceae</taxon>
        <taxon>Rhizoctonia</taxon>
        <taxon>Rhizoctonia solani AG-1</taxon>
    </lineage>
</organism>
<keyword evidence="4" id="KW-0349">Heme</keyword>
<evidence type="ECO:0000256" key="4">
    <source>
        <dbReference type="ARBA" id="ARBA00022617"/>
    </source>
</evidence>
<evidence type="ECO:0000256" key="8">
    <source>
        <dbReference type="ARBA" id="ARBA00023033"/>
    </source>
</evidence>
<evidence type="ECO:0000256" key="7">
    <source>
        <dbReference type="ARBA" id="ARBA00023004"/>
    </source>
</evidence>
<dbReference type="InterPro" id="IPR050121">
    <property type="entry name" value="Cytochrome_P450_monoxygenase"/>
</dbReference>
<sequence length="154" mass="17392">MKDWTLTLHQPVKSSDGKTMITHIPVRKGTQIYVGLDAANRDKQIWGDDADEFKPSRWLGDLPTSVKDSKMPSAYSSIMTFWGGPKSCIGIKFAQLQMKLILSRLIYKFKFENGRDTIGFNMDLVYRPCVIREDGTRETSPSMPLKVTLVGSSE</sequence>
<name>M5C8C6_THACB</name>
<accession>M5C8C6</accession>
<keyword evidence="8" id="KW-0503">Monooxygenase</keyword>
<protein>
    <submittedName>
        <fullName evidence="9">Cytochrome P450 704C1</fullName>
    </submittedName>
</protein>
<evidence type="ECO:0000256" key="6">
    <source>
        <dbReference type="ARBA" id="ARBA00023002"/>
    </source>
</evidence>
<comment type="pathway">
    <text evidence="2">Secondary metabolite biosynthesis.</text>
</comment>